<dbReference type="EMBL" id="KV426085">
    <property type="protein sequence ID" value="KZV88970.1"/>
    <property type="molecule type" value="Genomic_DNA"/>
</dbReference>
<feature type="binding site" evidence="4">
    <location>
        <position position="112"/>
    </location>
    <ligand>
        <name>substrate</name>
    </ligand>
</feature>
<dbReference type="Proteomes" id="UP000077266">
    <property type="component" value="Unassembled WGS sequence"/>
</dbReference>
<organism evidence="7 8">
    <name type="scientific">Exidia glandulosa HHB12029</name>
    <dbReference type="NCBI Taxonomy" id="1314781"/>
    <lineage>
        <taxon>Eukaryota</taxon>
        <taxon>Fungi</taxon>
        <taxon>Dikarya</taxon>
        <taxon>Basidiomycota</taxon>
        <taxon>Agaricomycotina</taxon>
        <taxon>Agaricomycetes</taxon>
        <taxon>Auriculariales</taxon>
        <taxon>Exidiaceae</taxon>
        <taxon>Exidia</taxon>
    </lineage>
</organism>
<evidence type="ECO:0000259" key="6">
    <source>
        <dbReference type="Pfam" id="PF00248"/>
    </source>
</evidence>
<evidence type="ECO:0000256" key="3">
    <source>
        <dbReference type="PIRSR" id="PIRSR000097-1"/>
    </source>
</evidence>
<evidence type="ECO:0000256" key="2">
    <source>
        <dbReference type="ARBA" id="ARBA00023002"/>
    </source>
</evidence>
<dbReference type="PROSITE" id="PS00798">
    <property type="entry name" value="ALDOKETO_REDUCTASE_1"/>
    <property type="match status" value="1"/>
</dbReference>
<dbReference type="PIRSF" id="PIRSF000097">
    <property type="entry name" value="AKR"/>
    <property type="match status" value="1"/>
</dbReference>
<sequence>MSFKKNLTLASGAPIPQIGLGTWLSAPNEVEKAVEIAVRNGYRHLDLAYIYGNQDEVGRALKKVIPSVVKREELFITSKLWNDAHRPENVEKQLDETLAQLGIDYLDLYLIHWPIAFPPGRGVFPKDANGKVEIDTSVTLLETWKAMLELPKTGKVRAVGVSNFSVDAIKKLVAATGQKPAANQVEAHPYLPQDELLEYAKQEGINVTAYSPLGNNMVGKPRLTDHPVVKSIAEKTGASTAQVLIAWGAQKGFAVIPKSVQEDRIKSNFQQIELSPEDFQAISDIGKGNHTRFNIPCVYEPFWPVNIFDEPEEKNEVHKVNVGA</sequence>
<reference evidence="7 8" key="1">
    <citation type="journal article" date="2016" name="Mol. Biol. Evol.">
        <title>Comparative Genomics of Early-Diverging Mushroom-Forming Fungi Provides Insights into the Origins of Lignocellulose Decay Capabilities.</title>
        <authorList>
            <person name="Nagy L.G."/>
            <person name="Riley R."/>
            <person name="Tritt A."/>
            <person name="Adam C."/>
            <person name="Daum C."/>
            <person name="Floudas D."/>
            <person name="Sun H."/>
            <person name="Yadav J.S."/>
            <person name="Pangilinan J."/>
            <person name="Larsson K.H."/>
            <person name="Matsuura K."/>
            <person name="Barry K."/>
            <person name="Labutti K."/>
            <person name="Kuo R."/>
            <person name="Ohm R.A."/>
            <person name="Bhattacharya S.S."/>
            <person name="Shirouzu T."/>
            <person name="Yoshinaga Y."/>
            <person name="Martin F.M."/>
            <person name="Grigoriev I.V."/>
            <person name="Hibbett D.S."/>
        </authorList>
    </citation>
    <scope>NUCLEOTIDE SEQUENCE [LARGE SCALE GENOMIC DNA]</scope>
    <source>
        <strain evidence="7 8">HHB12029</strain>
    </source>
</reference>
<dbReference type="SUPFAM" id="SSF51430">
    <property type="entry name" value="NAD(P)-linked oxidoreductase"/>
    <property type="match status" value="1"/>
</dbReference>
<dbReference type="STRING" id="1314781.A0A165FGT5"/>
<evidence type="ECO:0000313" key="7">
    <source>
        <dbReference type="EMBL" id="KZV88970.1"/>
    </source>
</evidence>
<dbReference type="InterPro" id="IPR018170">
    <property type="entry name" value="Aldo/ket_reductase_CS"/>
</dbReference>
<keyword evidence="2" id="KW-0560">Oxidoreductase</keyword>
<proteinExistence type="inferred from homology"/>
<feature type="site" description="Lowers pKa of active site Tyr" evidence="5">
    <location>
        <position position="79"/>
    </location>
</feature>
<keyword evidence="8" id="KW-1185">Reference proteome</keyword>
<dbReference type="InParanoid" id="A0A165FGT5"/>
<name>A0A165FGT5_EXIGL</name>
<dbReference type="FunFam" id="3.20.20.100:FF:000007">
    <property type="entry name" value="NAD(P)H-dependent D-xylose reductase xyl1"/>
    <property type="match status" value="1"/>
</dbReference>
<feature type="active site" description="Proton donor" evidence="3">
    <location>
        <position position="51"/>
    </location>
</feature>
<dbReference type="InterPro" id="IPR023210">
    <property type="entry name" value="NADP_OxRdtase_dom"/>
</dbReference>
<dbReference type="Gene3D" id="3.20.20.100">
    <property type="entry name" value="NADP-dependent oxidoreductase domain"/>
    <property type="match status" value="1"/>
</dbReference>
<dbReference type="AlphaFoldDB" id="A0A165FGT5"/>
<dbReference type="InterPro" id="IPR036812">
    <property type="entry name" value="NAD(P)_OxRdtase_dom_sf"/>
</dbReference>
<dbReference type="PROSITE" id="PS00062">
    <property type="entry name" value="ALDOKETO_REDUCTASE_2"/>
    <property type="match status" value="1"/>
</dbReference>
<dbReference type="GO" id="GO:0016491">
    <property type="term" value="F:oxidoreductase activity"/>
    <property type="evidence" value="ECO:0007669"/>
    <property type="project" value="UniProtKB-KW"/>
</dbReference>
<dbReference type="PRINTS" id="PR00069">
    <property type="entry name" value="ALDKETRDTASE"/>
</dbReference>
<evidence type="ECO:0000256" key="4">
    <source>
        <dbReference type="PIRSR" id="PIRSR000097-2"/>
    </source>
</evidence>
<evidence type="ECO:0000256" key="1">
    <source>
        <dbReference type="ARBA" id="ARBA00007905"/>
    </source>
</evidence>
<accession>A0A165FGT5</accession>
<protein>
    <submittedName>
        <fullName evidence="7">Aldo/keto reductase</fullName>
    </submittedName>
</protein>
<dbReference type="PANTHER" id="PTHR11732">
    <property type="entry name" value="ALDO/KETO REDUCTASE"/>
    <property type="match status" value="1"/>
</dbReference>
<evidence type="ECO:0000313" key="8">
    <source>
        <dbReference type="Proteomes" id="UP000077266"/>
    </source>
</evidence>
<dbReference type="InterPro" id="IPR020471">
    <property type="entry name" value="AKR"/>
</dbReference>
<dbReference type="Pfam" id="PF00248">
    <property type="entry name" value="Aldo_ket_red"/>
    <property type="match status" value="1"/>
</dbReference>
<dbReference type="FunCoup" id="A0A165FGT5">
    <property type="interactions" value="483"/>
</dbReference>
<feature type="domain" description="NADP-dependent oxidoreductase" evidence="6">
    <location>
        <begin position="18"/>
        <end position="285"/>
    </location>
</feature>
<comment type="similarity">
    <text evidence="1">Belongs to the aldo/keto reductase family.</text>
</comment>
<dbReference type="OrthoDB" id="416253at2759"/>
<evidence type="ECO:0000256" key="5">
    <source>
        <dbReference type="PIRSR" id="PIRSR000097-3"/>
    </source>
</evidence>
<gene>
    <name evidence="7" type="ORF">EXIGLDRAFT_838832</name>
</gene>